<evidence type="ECO:0000256" key="7">
    <source>
        <dbReference type="ARBA" id="ARBA00022723"/>
    </source>
</evidence>
<dbReference type="GO" id="GO:0005886">
    <property type="term" value="C:plasma membrane"/>
    <property type="evidence" value="ECO:0007669"/>
    <property type="project" value="UniProtKB-SubCell"/>
</dbReference>
<dbReference type="OrthoDB" id="9782159at2"/>
<keyword evidence="9 12" id="KW-1133">Transmembrane helix</keyword>
<dbReference type="RefSeq" id="WP_075445447.1">
    <property type="nucleotide sequence ID" value="NZ_FOQK01000027.1"/>
</dbReference>
<evidence type="ECO:0000313" key="15">
    <source>
        <dbReference type="Proteomes" id="UP000183639"/>
    </source>
</evidence>
<evidence type="ECO:0000256" key="8">
    <source>
        <dbReference type="ARBA" id="ARBA00022982"/>
    </source>
</evidence>
<name>A0A1I3H5T5_SELRU</name>
<evidence type="ECO:0000259" key="13">
    <source>
        <dbReference type="Pfam" id="PF03264"/>
    </source>
</evidence>
<feature type="transmembrane region" description="Helical" evidence="12">
    <location>
        <begin position="12"/>
        <end position="35"/>
    </location>
</feature>
<dbReference type="AlphaFoldDB" id="A0A1I3H5T5"/>
<keyword evidence="3" id="KW-0813">Transport</keyword>
<keyword evidence="10" id="KW-0408">Iron</keyword>
<dbReference type="EMBL" id="FOQK01000027">
    <property type="protein sequence ID" value="SFI31076.1"/>
    <property type="molecule type" value="Genomic_DNA"/>
</dbReference>
<comment type="subcellular location">
    <subcellularLocation>
        <location evidence="1">Cell membrane</location>
    </subcellularLocation>
</comment>
<gene>
    <name evidence="14" type="ORF">SAMN04487861_12739</name>
</gene>
<protein>
    <submittedName>
        <fullName evidence="14">Cytochrome c nitrite reductase small subunit</fullName>
    </submittedName>
</protein>
<organism evidence="14 15">
    <name type="scientific">Selenomonas ruminantium</name>
    <dbReference type="NCBI Taxonomy" id="971"/>
    <lineage>
        <taxon>Bacteria</taxon>
        <taxon>Bacillati</taxon>
        <taxon>Bacillota</taxon>
        <taxon>Negativicutes</taxon>
        <taxon>Selenomonadales</taxon>
        <taxon>Selenomonadaceae</taxon>
        <taxon>Selenomonas</taxon>
    </lineage>
</organism>
<proteinExistence type="inferred from homology"/>
<dbReference type="SUPFAM" id="SSF48695">
    <property type="entry name" value="Multiheme cytochromes"/>
    <property type="match status" value="1"/>
</dbReference>
<keyword evidence="4" id="KW-1003">Cell membrane</keyword>
<evidence type="ECO:0000256" key="6">
    <source>
        <dbReference type="ARBA" id="ARBA00022692"/>
    </source>
</evidence>
<evidence type="ECO:0000256" key="10">
    <source>
        <dbReference type="ARBA" id="ARBA00023004"/>
    </source>
</evidence>
<keyword evidence="7" id="KW-0479">Metal-binding</keyword>
<dbReference type="Proteomes" id="UP000183639">
    <property type="component" value="Unassembled WGS sequence"/>
</dbReference>
<comment type="similarity">
    <text evidence="2">Belongs to the NapC/NirT/NrfH family.</text>
</comment>
<evidence type="ECO:0000256" key="3">
    <source>
        <dbReference type="ARBA" id="ARBA00022448"/>
    </source>
</evidence>
<keyword evidence="5" id="KW-0349">Heme</keyword>
<keyword evidence="6 12" id="KW-0812">Transmembrane</keyword>
<accession>A0A1I3H5T5</accession>
<evidence type="ECO:0000256" key="2">
    <source>
        <dbReference type="ARBA" id="ARBA00007395"/>
    </source>
</evidence>
<evidence type="ECO:0000256" key="12">
    <source>
        <dbReference type="SAM" id="Phobius"/>
    </source>
</evidence>
<feature type="domain" description="NapC/NirT cytochrome c N-terminal" evidence="13">
    <location>
        <begin position="9"/>
        <end position="151"/>
    </location>
</feature>
<reference evidence="14 15" key="1">
    <citation type="submission" date="2016-10" db="EMBL/GenBank/DDBJ databases">
        <authorList>
            <person name="de Groot N.N."/>
        </authorList>
    </citation>
    <scope>NUCLEOTIDE SEQUENCE [LARGE SCALE GENOMIC DNA]</scope>
    <source>
        <strain evidence="14 15">Z108</strain>
    </source>
</reference>
<evidence type="ECO:0000256" key="4">
    <source>
        <dbReference type="ARBA" id="ARBA00022475"/>
    </source>
</evidence>
<evidence type="ECO:0000313" key="14">
    <source>
        <dbReference type="EMBL" id="SFI31076.1"/>
    </source>
</evidence>
<dbReference type="Pfam" id="PF03264">
    <property type="entry name" value="Cytochrom_NNT"/>
    <property type="match status" value="1"/>
</dbReference>
<dbReference type="InterPro" id="IPR005126">
    <property type="entry name" value="NapC/NirT_cyt_c_N"/>
</dbReference>
<dbReference type="InterPro" id="IPR038266">
    <property type="entry name" value="NapC/NirT_cytc_sf"/>
</dbReference>
<dbReference type="PROSITE" id="PS51257">
    <property type="entry name" value="PROKAR_LIPOPROTEIN"/>
    <property type="match status" value="1"/>
</dbReference>
<keyword evidence="8" id="KW-0249">Electron transport</keyword>
<evidence type="ECO:0000256" key="1">
    <source>
        <dbReference type="ARBA" id="ARBA00004236"/>
    </source>
</evidence>
<dbReference type="Gene3D" id="1.10.3820.10">
    <property type="entry name" value="Di-heme elbow motif domain"/>
    <property type="match status" value="1"/>
</dbReference>
<dbReference type="GO" id="GO:0046872">
    <property type="term" value="F:metal ion binding"/>
    <property type="evidence" value="ECO:0007669"/>
    <property type="project" value="UniProtKB-KW"/>
</dbReference>
<dbReference type="GO" id="GO:0009055">
    <property type="term" value="F:electron transfer activity"/>
    <property type="evidence" value="ECO:0007669"/>
    <property type="project" value="TreeGrafter"/>
</dbReference>
<dbReference type="InterPro" id="IPR036280">
    <property type="entry name" value="Multihaem_cyt_sf"/>
</dbReference>
<dbReference type="PANTHER" id="PTHR30333:SF1">
    <property type="entry name" value="CYTOCHROME C-TYPE PROTEIN NAPC"/>
    <property type="match status" value="1"/>
</dbReference>
<dbReference type="InterPro" id="IPR051174">
    <property type="entry name" value="Cytochrome_c-type_ET"/>
</dbReference>
<dbReference type="PANTHER" id="PTHR30333">
    <property type="entry name" value="CYTOCHROME C-TYPE PROTEIN"/>
    <property type="match status" value="1"/>
</dbReference>
<evidence type="ECO:0000256" key="9">
    <source>
        <dbReference type="ARBA" id="ARBA00022989"/>
    </source>
</evidence>
<dbReference type="GO" id="GO:0009061">
    <property type="term" value="P:anaerobic respiration"/>
    <property type="evidence" value="ECO:0007669"/>
    <property type="project" value="TreeGrafter"/>
</dbReference>
<keyword evidence="11 12" id="KW-0472">Membrane</keyword>
<sequence length="162" mass="17685">MELKQLFKKHTLACLAGGFVIGVAACGFGAAMMSFSGSPEFCGTCHAMKTEAWTFAESTHSKLECVDCHLPHDNMAIYMIEKGRTGMVDTYHEVLRDYPAHIKLSADGKKTVNANCLRCHENTMKNVHAQIGVDLDTGADCMKCHSSIAHGANHLERGIKVE</sequence>
<evidence type="ECO:0000256" key="11">
    <source>
        <dbReference type="ARBA" id="ARBA00023136"/>
    </source>
</evidence>
<evidence type="ECO:0000256" key="5">
    <source>
        <dbReference type="ARBA" id="ARBA00022617"/>
    </source>
</evidence>